<comment type="caution">
    <text evidence="1">The sequence shown here is derived from an EMBL/GenBank/DDBJ whole genome shotgun (WGS) entry which is preliminary data.</text>
</comment>
<reference evidence="1" key="1">
    <citation type="submission" date="2023-03" db="EMBL/GenBank/DDBJ databases">
        <title>Massive genome expansion in bonnet fungi (Mycena s.s.) driven by repeated elements and novel gene families across ecological guilds.</title>
        <authorList>
            <consortium name="Lawrence Berkeley National Laboratory"/>
            <person name="Harder C.B."/>
            <person name="Miyauchi S."/>
            <person name="Viragh M."/>
            <person name="Kuo A."/>
            <person name="Thoen E."/>
            <person name="Andreopoulos B."/>
            <person name="Lu D."/>
            <person name="Skrede I."/>
            <person name="Drula E."/>
            <person name="Henrissat B."/>
            <person name="Morin E."/>
            <person name="Kohler A."/>
            <person name="Barry K."/>
            <person name="LaButti K."/>
            <person name="Morin E."/>
            <person name="Salamov A."/>
            <person name="Lipzen A."/>
            <person name="Mereny Z."/>
            <person name="Hegedus B."/>
            <person name="Baldrian P."/>
            <person name="Stursova M."/>
            <person name="Weitz H."/>
            <person name="Taylor A."/>
            <person name="Grigoriev I.V."/>
            <person name="Nagy L.G."/>
            <person name="Martin F."/>
            <person name="Kauserud H."/>
        </authorList>
    </citation>
    <scope>NUCLEOTIDE SEQUENCE</scope>
    <source>
        <strain evidence="1">CBHHK188m</strain>
    </source>
</reference>
<protein>
    <submittedName>
        <fullName evidence="1">Uncharacterized protein</fullName>
    </submittedName>
</protein>
<dbReference type="Proteomes" id="UP001215280">
    <property type="component" value="Unassembled WGS sequence"/>
</dbReference>
<gene>
    <name evidence="1" type="ORF">DFH07DRAFT_1065630</name>
</gene>
<accession>A0AAD7MTH5</accession>
<dbReference type="EMBL" id="JARJLG010000178">
    <property type="protein sequence ID" value="KAJ7732078.1"/>
    <property type="molecule type" value="Genomic_DNA"/>
</dbReference>
<sequence length="285" mass="32438">MDFPFDLEREIFETAAEVNPAVIPNLLLVSHRVHQWIEKIRYRTFTSERHRSASRVSLLRNVIQSKSKSPSFLHDHVRQLFIDHLLPNLDVDELNEILEACSGIRFLVLFQASAPSILPALGAMKPRRFCIFLAALFKGIPSMDLAHAAFSCVTHLEIFETVETLLRNLPSFTWSTLSLLPVLTHLGVYKLDSLAVSTEILASCTQLAVLVAIYNTPSDFNELLSIDERRFVAILLSDDDYEKDWLTGTRGGLDFWARADSFVAKKRRREIDPDSRCWILPEDGI</sequence>
<evidence type="ECO:0000313" key="2">
    <source>
        <dbReference type="Proteomes" id="UP001215280"/>
    </source>
</evidence>
<keyword evidence="2" id="KW-1185">Reference proteome</keyword>
<proteinExistence type="predicted"/>
<organism evidence="1 2">
    <name type="scientific">Mycena maculata</name>
    <dbReference type="NCBI Taxonomy" id="230809"/>
    <lineage>
        <taxon>Eukaryota</taxon>
        <taxon>Fungi</taxon>
        <taxon>Dikarya</taxon>
        <taxon>Basidiomycota</taxon>
        <taxon>Agaricomycotina</taxon>
        <taxon>Agaricomycetes</taxon>
        <taxon>Agaricomycetidae</taxon>
        <taxon>Agaricales</taxon>
        <taxon>Marasmiineae</taxon>
        <taxon>Mycenaceae</taxon>
        <taxon>Mycena</taxon>
    </lineage>
</organism>
<name>A0AAD7MTH5_9AGAR</name>
<evidence type="ECO:0000313" key="1">
    <source>
        <dbReference type="EMBL" id="KAJ7732078.1"/>
    </source>
</evidence>
<dbReference type="AlphaFoldDB" id="A0AAD7MTH5"/>